<gene>
    <name evidence="5" type="ORF">OM076_23840</name>
</gene>
<feature type="compositionally biased region" description="Acidic residues" evidence="2">
    <location>
        <begin position="1"/>
        <end position="10"/>
    </location>
</feature>
<protein>
    <submittedName>
        <fullName evidence="5">LCP family protein</fullName>
    </submittedName>
</protein>
<feature type="region of interest" description="Disordered" evidence="2">
    <location>
        <begin position="1"/>
        <end position="61"/>
    </location>
</feature>
<name>A0A9X3N1U7_9ACTN</name>
<keyword evidence="6" id="KW-1185">Reference proteome</keyword>
<feature type="transmembrane region" description="Helical" evidence="3">
    <location>
        <begin position="70"/>
        <end position="91"/>
    </location>
</feature>
<sequence length="376" mass="40458">MADSRDDEQPEYTLYRAKPRFLSRNRDDGGLREMQRDTPQGYEETPPQPGRAPKPGRRHRRRPRISPWRVLRWLIVALVAWLAISLVLFLVSAQVQSSKVSDAADNELGGAGYPLTSPNTILVLGSDARTKGSKEPGAQKIGQPSRSDSILLLRIGGGHNATLSIPRDTVVNIPGSGQNKINAAYAIGGPALAIRTVEAFTGIQVNHLVEVNFENFPQLIDALGGVTYRGGCVVSKLNGGFKNGGYTLRLKSGEQEINGKQALALARTRHNDCNPKESDLTRARRQQKILGSIKDKVSSFETFVRLPWVSWAAPKAIRSDMSGPSLLGLVGAELSAGTAKPTVLKPTGTLTLPDGGAGLTVDDASKRAAVDRFLAG</sequence>
<dbReference type="Proteomes" id="UP001149140">
    <property type="component" value="Unassembled WGS sequence"/>
</dbReference>
<dbReference type="NCBIfam" id="TIGR00350">
    <property type="entry name" value="lytR_cpsA_psr"/>
    <property type="match status" value="1"/>
</dbReference>
<reference evidence="5" key="1">
    <citation type="submission" date="2022-10" db="EMBL/GenBank/DDBJ databases">
        <title>The WGS of Solirubrobacter ginsenosidimutans DSM 21036.</title>
        <authorList>
            <person name="Jiang Z."/>
        </authorList>
    </citation>
    <scope>NUCLEOTIDE SEQUENCE</scope>
    <source>
        <strain evidence="5">DSM 21036</strain>
    </source>
</reference>
<evidence type="ECO:0000313" key="5">
    <source>
        <dbReference type="EMBL" id="MDA0163328.1"/>
    </source>
</evidence>
<keyword evidence="3" id="KW-0812">Transmembrane</keyword>
<dbReference type="PANTHER" id="PTHR33392">
    <property type="entry name" value="POLYISOPRENYL-TEICHOIC ACID--PEPTIDOGLYCAN TEICHOIC ACID TRANSFERASE TAGU"/>
    <property type="match status" value="1"/>
</dbReference>
<comment type="caution">
    <text evidence="5">The sequence shown here is derived from an EMBL/GenBank/DDBJ whole genome shotgun (WGS) entry which is preliminary data.</text>
</comment>
<evidence type="ECO:0000256" key="1">
    <source>
        <dbReference type="ARBA" id="ARBA00006068"/>
    </source>
</evidence>
<dbReference type="InterPro" id="IPR004474">
    <property type="entry name" value="LytR_CpsA_psr"/>
</dbReference>
<organism evidence="5 6">
    <name type="scientific">Solirubrobacter ginsenosidimutans</name>
    <dbReference type="NCBI Taxonomy" id="490573"/>
    <lineage>
        <taxon>Bacteria</taxon>
        <taxon>Bacillati</taxon>
        <taxon>Actinomycetota</taxon>
        <taxon>Thermoleophilia</taxon>
        <taxon>Solirubrobacterales</taxon>
        <taxon>Solirubrobacteraceae</taxon>
        <taxon>Solirubrobacter</taxon>
    </lineage>
</organism>
<keyword evidence="3" id="KW-0472">Membrane</keyword>
<feature type="domain" description="Cell envelope-related transcriptional attenuator" evidence="4">
    <location>
        <begin position="146"/>
        <end position="298"/>
    </location>
</feature>
<dbReference type="EMBL" id="JAPDOD010000024">
    <property type="protein sequence ID" value="MDA0163328.1"/>
    <property type="molecule type" value="Genomic_DNA"/>
</dbReference>
<dbReference type="RefSeq" id="WP_270042572.1">
    <property type="nucleotide sequence ID" value="NZ_JAPDOD010000024.1"/>
</dbReference>
<comment type="similarity">
    <text evidence="1">Belongs to the LytR/CpsA/Psr (LCP) family.</text>
</comment>
<dbReference type="Gene3D" id="3.40.630.190">
    <property type="entry name" value="LCP protein"/>
    <property type="match status" value="1"/>
</dbReference>
<dbReference type="InterPro" id="IPR050922">
    <property type="entry name" value="LytR/CpsA/Psr_CW_biosynth"/>
</dbReference>
<evidence type="ECO:0000256" key="3">
    <source>
        <dbReference type="SAM" id="Phobius"/>
    </source>
</evidence>
<evidence type="ECO:0000259" key="4">
    <source>
        <dbReference type="Pfam" id="PF03816"/>
    </source>
</evidence>
<evidence type="ECO:0000313" key="6">
    <source>
        <dbReference type="Proteomes" id="UP001149140"/>
    </source>
</evidence>
<accession>A0A9X3N1U7</accession>
<keyword evidence="3" id="KW-1133">Transmembrane helix</keyword>
<feature type="compositionally biased region" description="Basic and acidic residues" evidence="2">
    <location>
        <begin position="24"/>
        <end position="36"/>
    </location>
</feature>
<proteinExistence type="inferred from homology"/>
<dbReference type="PANTHER" id="PTHR33392:SF6">
    <property type="entry name" value="POLYISOPRENYL-TEICHOIC ACID--PEPTIDOGLYCAN TEICHOIC ACID TRANSFERASE TAGU"/>
    <property type="match status" value="1"/>
</dbReference>
<dbReference type="Pfam" id="PF03816">
    <property type="entry name" value="LytR_cpsA_psr"/>
    <property type="match status" value="1"/>
</dbReference>
<dbReference type="AlphaFoldDB" id="A0A9X3N1U7"/>
<evidence type="ECO:0000256" key="2">
    <source>
        <dbReference type="SAM" id="MobiDB-lite"/>
    </source>
</evidence>